<dbReference type="OrthoDB" id="10254713at2759"/>
<proteinExistence type="inferred from homology"/>
<dbReference type="PROSITE" id="PS50096">
    <property type="entry name" value="IQ"/>
    <property type="match status" value="1"/>
</dbReference>
<organism evidence="11 12">
    <name type="scientific">Temnothorax curvispinosus</name>
    <dbReference type="NCBI Taxonomy" id="300111"/>
    <lineage>
        <taxon>Eukaryota</taxon>
        <taxon>Metazoa</taxon>
        <taxon>Ecdysozoa</taxon>
        <taxon>Arthropoda</taxon>
        <taxon>Hexapoda</taxon>
        <taxon>Insecta</taxon>
        <taxon>Pterygota</taxon>
        <taxon>Neoptera</taxon>
        <taxon>Endopterygota</taxon>
        <taxon>Hymenoptera</taxon>
        <taxon>Apocrita</taxon>
        <taxon>Aculeata</taxon>
        <taxon>Formicoidea</taxon>
        <taxon>Formicidae</taxon>
        <taxon>Myrmicinae</taxon>
        <taxon>Temnothorax</taxon>
    </lineage>
</organism>
<dbReference type="PANTHER" id="PTHR14871">
    <property type="entry name" value="DYNEIN REGULATORY COMPLEX PROTEIN 9"/>
    <property type="match status" value="1"/>
</dbReference>
<keyword evidence="8" id="KW-0966">Cell projection</keyword>
<name>A0A6J1RBG2_9HYME</name>
<dbReference type="CDD" id="cd23766">
    <property type="entry name" value="IQCG"/>
    <property type="match status" value="1"/>
</dbReference>
<dbReference type="GO" id="GO:0005737">
    <property type="term" value="C:cytoplasm"/>
    <property type="evidence" value="ECO:0007669"/>
    <property type="project" value="TreeGrafter"/>
</dbReference>
<reference evidence="12" key="1">
    <citation type="submission" date="2025-08" db="UniProtKB">
        <authorList>
            <consortium name="RefSeq"/>
        </authorList>
    </citation>
    <scope>IDENTIFICATION</scope>
    <source>
        <tissue evidence="12">Whole body</tissue>
    </source>
</reference>
<evidence type="ECO:0000256" key="4">
    <source>
        <dbReference type="ARBA" id="ARBA00022490"/>
    </source>
</evidence>
<keyword evidence="4" id="KW-0963">Cytoplasm</keyword>
<evidence type="ECO:0000256" key="3">
    <source>
        <dbReference type="ARBA" id="ARBA00013738"/>
    </source>
</evidence>
<accession>A0A6J1RBG2</accession>
<evidence type="ECO:0000313" key="12">
    <source>
        <dbReference type="RefSeq" id="XP_024890110.1"/>
    </source>
</evidence>
<sequence>MEASIGVTSPAGFSPAEREVVLEVLEECADSLAVYQNTLRQQSATRDDATNIFSNVEISETSILQTLTGGAAGMTDSRREAAREKLRRDSLYVSGIIRDLKREINEHGTIEVLTKEIEKITSQEEQEQLVIEENKRMRTIVVELRKAIADKKTAHEKEEERLTKKLTLTRDEKERLKLIKDAEMKYVRVWEAARREQYVLRYELDLDELKKTLNDHCVRVRNENHVNDVLTRYLTRRIALVENRIEQWRQRYDREKKMYEEEIRKVRNEIEDARKYLEELTTEYRNNQEFIDTYLAEQEALRRQKEHEDHVQRSTIKMQAWWRGVMVRRKLGPYRPEEKKKKKPVKTKK</sequence>
<dbReference type="GO" id="GO:0044782">
    <property type="term" value="P:cilium organization"/>
    <property type="evidence" value="ECO:0007669"/>
    <property type="project" value="TreeGrafter"/>
</dbReference>
<keyword evidence="6" id="KW-0969">Cilium</keyword>
<dbReference type="GO" id="GO:0031514">
    <property type="term" value="C:motile cilium"/>
    <property type="evidence" value="ECO:0007669"/>
    <property type="project" value="TreeGrafter"/>
</dbReference>
<gene>
    <name evidence="12" type="primary">LOC112466304</name>
</gene>
<evidence type="ECO:0000256" key="6">
    <source>
        <dbReference type="ARBA" id="ARBA00023069"/>
    </source>
</evidence>
<dbReference type="Pfam" id="PF00612">
    <property type="entry name" value="IQ"/>
    <property type="match status" value="1"/>
</dbReference>
<dbReference type="RefSeq" id="XP_024890110.1">
    <property type="nucleotide sequence ID" value="XM_025034342.1"/>
</dbReference>
<evidence type="ECO:0000313" key="11">
    <source>
        <dbReference type="Proteomes" id="UP000504618"/>
    </source>
</evidence>
<evidence type="ECO:0000256" key="9">
    <source>
        <dbReference type="ARBA" id="ARBA00032183"/>
    </source>
</evidence>
<evidence type="ECO:0000256" key="7">
    <source>
        <dbReference type="ARBA" id="ARBA00023212"/>
    </source>
</evidence>
<dbReference type="InterPro" id="IPR000048">
    <property type="entry name" value="IQ_motif_EF-hand-BS"/>
</dbReference>
<dbReference type="AlphaFoldDB" id="A0A6J1RBG2"/>
<protein>
    <recommendedName>
        <fullName evidence="3">Dynein regulatory complex protein 9</fullName>
    </recommendedName>
    <alternativeName>
        <fullName evidence="9">IQ domain-containing protein G</fullName>
    </alternativeName>
</protein>
<dbReference type="Proteomes" id="UP000504618">
    <property type="component" value="Unplaced"/>
</dbReference>
<evidence type="ECO:0000256" key="8">
    <source>
        <dbReference type="ARBA" id="ARBA00023273"/>
    </source>
</evidence>
<feature type="coiled-coil region" evidence="10">
    <location>
        <begin position="238"/>
        <end position="283"/>
    </location>
</feature>
<evidence type="ECO:0000256" key="10">
    <source>
        <dbReference type="SAM" id="Coils"/>
    </source>
</evidence>
<keyword evidence="11" id="KW-1185">Reference proteome</keyword>
<evidence type="ECO:0000256" key="1">
    <source>
        <dbReference type="ARBA" id="ARBA00004611"/>
    </source>
</evidence>
<comment type="subcellular location">
    <subcellularLocation>
        <location evidence="1">Cytoplasm</location>
        <location evidence="1">Cytoskeleton</location>
        <location evidence="1">Flagellum axoneme</location>
    </subcellularLocation>
</comment>
<dbReference type="GeneID" id="112466304"/>
<evidence type="ECO:0000256" key="5">
    <source>
        <dbReference type="ARBA" id="ARBA00022846"/>
    </source>
</evidence>
<dbReference type="InterPro" id="IPR042618">
    <property type="entry name" value="IQCG"/>
</dbReference>
<dbReference type="PANTHER" id="PTHR14871:SF1">
    <property type="entry name" value="DYNEIN REGULATORY COMPLEX PROTEIN 9"/>
    <property type="match status" value="1"/>
</dbReference>
<keyword evidence="5" id="KW-0282">Flagellum</keyword>
<keyword evidence="7" id="KW-0206">Cytoskeleton</keyword>
<evidence type="ECO:0000256" key="2">
    <source>
        <dbReference type="ARBA" id="ARBA00008222"/>
    </source>
</evidence>
<comment type="similarity">
    <text evidence="2">Belongs to the DRC9 family.</text>
</comment>
<keyword evidence="10" id="KW-0175">Coiled coil</keyword>